<dbReference type="AlphaFoldDB" id="A0A0F9IUR9"/>
<evidence type="ECO:0000313" key="1">
    <source>
        <dbReference type="EMBL" id="KKL97495.1"/>
    </source>
</evidence>
<dbReference type="EMBL" id="LAZR01018155">
    <property type="protein sequence ID" value="KKL97495.1"/>
    <property type="molecule type" value="Genomic_DNA"/>
</dbReference>
<comment type="caution">
    <text evidence="1">The sequence shown here is derived from an EMBL/GenBank/DDBJ whole genome shotgun (WGS) entry which is preliminary data.</text>
</comment>
<name>A0A0F9IUR9_9ZZZZ</name>
<proteinExistence type="predicted"/>
<reference evidence="1" key="1">
    <citation type="journal article" date="2015" name="Nature">
        <title>Complex archaea that bridge the gap between prokaryotes and eukaryotes.</title>
        <authorList>
            <person name="Spang A."/>
            <person name="Saw J.H."/>
            <person name="Jorgensen S.L."/>
            <person name="Zaremba-Niedzwiedzka K."/>
            <person name="Martijn J."/>
            <person name="Lind A.E."/>
            <person name="van Eijk R."/>
            <person name="Schleper C."/>
            <person name="Guy L."/>
            <person name="Ettema T.J."/>
        </authorList>
    </citation>
    <scope>NUCLEOTIDE SEQUENCE</scope>
</reference>
<gene>
    <name evidence="1" type="ORF">LCGC14_1833880</name>
</gene>
<protein>
    <submittedName>
        <fullName evidence="1">Uncharacterized protein</fullName>
    </submittedName>
</protein>
<sequence>MDTIQKIKEMSVSRTLVELSTHEQRLEKVLGRIVVKRTGLDHHASLVNELRKEDLVWWVGPEFVHSFNYHASVLGSCVGRWAYGELVDIYSYTGDIPNPILDNIEKFSRIFTSVNMSEGTVKLQPRVSVHSMDPLPLQIEHRPRLVDPVVIGWALDNNVAFTRKGVFNKRDHWGVYARPGCTRLGVVLGVWDGEKEIEVL</sequence>
<organism evidence="1">
    <name type="scientific">marine sediment metagenome</name>
    <dbReference type="NCBI Taxonomy" id="412755"/>
    <lineage>
        <taxon>unclassified sequences</taxon>
        <taxon>metagenomes</taxon>
        <taxon>ecological metagenomes</taxon>
    </lineage>
</organism>
<accession>A0A0F9IUR9</accession>